<name>A0A9D4BKM1_DREPO</name>
<keyword evidence="2" id="KW-1185">Reference proteome</keyword>
<reference evidence="1" key="2">
    <citation type="submission" date="2020-11" db="EMBL/GenBank/DDBJ databases">
        <authorList>
            <person name="McCartney M.A."/>
            <person name="Auch B."/>
            <person name="Kono T."/>
            <person name="Mallez S."/>
            <person name="Becker A."/>
            <person name="Gohl D.M."/>
            <person name="Silverstein K.A.T."/>
            <person name="Koren S."/>
            <person name="Bechman K.B."/>
            <person name="Herman A."/>
            <person name="Abrahante J.E."/>
            <person name="Garbe J."/>
        </authorList>
    </citation>
    <scope>NUCLEOTIDE SEQUENCE</scope>
    <source>
        <strain evidence="1">Duluth1</strain>
        <tissue evidence="1">Whole animal</tissue>
    </source>
</reference>
<evidence type="ECO:0000313" key="2">
    <source>
        <dbReference type="Proteomes" id="UP000828390"/>
    </source>
</evidence>
<gene>
    <name evidence="1" type="ORF">DPMN_084189</name>
</gene>
<sequence>MCPPSDREVIGSIPTMGAFFRFTLKTQALVVTRTRTRELFNKPSAMELKSIGLIVMQCRAIRLDKVHSSCCYCTQIKEMERATYILPLQKRRESKAIKQIKSFE</sequence>
<protein>
    <submittedName>
        <fullName evidence="1">Uncharacterized protein</fullName>
    </submittedName>
</protein>
<accession>A0A9D4BKM1</accession>
<comment type="caution">
    <text evidence="1">The sequence shown here is derived from an EMBL/GenBank/DDBJ whole genome shotgun (WGS) entry which is preliminary data.</text>
</comment>
<organism evidence="1 2">
    <name type="scientific">Dreissena polymorpha</name>
    <name type="common">Zebra mussel</name>
    <name type="synonym">Mytilus polymorpha</name>
    <dbReference type="NCBI Taxonomy" id="45954"/>
    <lineage>
        <taxon>Eukaryota</taxon>
        <taxon>Metazoa</taxon>
        <taxon>Spiralia</taxon>
        <taxon>Lophotrochozoa</taxon>
        <taxon>Mollusca</taxon>
        <taxon>Bivalvia</taxon>
        <taxon>Autobranchia</taxon>
        <taxon>Heteroconchia</taxon>
        <taxon>Euheterodonta</taxon>
        <taxon>Imparidentia</taxon>
        <taxon>Neoheterodontei</taxon>
        <taxon>Myida</taxon>
        <taxon>Dreissenoidea</taxon>
        <taxon>Dreissenidae</taxon>
        <taxon>Dreissena</taxon>
    </lineage>
</organism>
<evidence type="ECO:0000313" key="1">
    <source>
        <dbReference type="EMBL" id="KAH3696713.1"/>
    </source>
</evidence>
<proteinExistence type="predicted"/>
<dbReference type="Proteomes" id="UP000828390">
    <property type="component" value="Unassembled WGS sequence"/>
</dbReference>
<reference evidence="1" key="1">
    <citation type="journal article" date="2019" name="bioRxiv">
        <title>The Genome of the Zebra Mussel, Dreissena polymorpha: A Resource for Invasive Species Research.</title>
        <authorList>
            <person name="McCartney M.A."/>
            <person name="Auch B."/>
            <person name="Kono T."/>
            <person name="Mallez S."/>
            <person name="Zhang Y."/>
            <person name="Obille A."/>
            <person name="Becker A."/>
            <person name="Abrahante J.E."/>
            <person name="Garbe J."/>
            <person name="Badalamenti J.P."/>
            <person name="Herman A."/>
            <person name="Mangelson H."/>
            <person name="Liachko I."/>
            <person name="Sullivan S."/>
            <person name="Sone E.D."/>
            <person name="Koren S."/>
            <person name="Silverstein K.A.T."/>
            <person name="Beckman K.B."/>
            <person name="Gohl D.M."/>
        </authorList>
    </citation>
    <scope>NUCLEOTIDE SEQUENCE</scope>
    <source>
        <strain evidence="1">Duluth1</strain>
        <tissue evidence="1">Whole animal</tissue>
    </source>
</reference>
<dbReference type="AlphaFoldDB" id="A0A9D4BKM1"/>
<dbReference type="EMBL" id="JAIWYP010000016">
    <property type="protein sequence ID" value="KAH3696713.1"/>
    <property type="molecule type" value="Genomic_DNA"/>
</dbReference>